<evidence type="ECO:0000313" key="1">
    <source>
        <dbReference type="EMBL" id="KXV16407.1"/>
    </source>
</evidence>
<dbReference type="InterPro" id="IPR014147">
    <property type="entry name" value="T4SS_TrbJ"/>
</dbReference>
<proteinExistence type="predicted"/>
<dbReference type="AlphaFoldDB" id="A0A149RQM6"/>
<dbReference type="EMBL" id="LHZF01000158">
    <property type="protein sequence ID" value="KXV16407.1"/>
    <property type="molecule type" value="Genomic_DNA"/>
</dbReference>
<gene>
    <name evidence="1" type="ORF">AD933_06635</name>
</gene>
<evidence type="ECO:0000313" key="2">
    <source>
        <dbReference type="Proteomes" id="UP000075526"/>
    </source>
</evidence>
<sequence>MTEKSFRFSTEFFAPAREKHFHCTALVASVTLVFGATFDLSRPAHAQWAVYDGANHVENVLIAARTLQQIDNQITSLANQAQMLVNQGRNLASLPLSTLSTLQSTISQTTALLAQAQNIAYSVQSVEQQYQQAYTSVSSGMSDSALFSQAQTRWQNSVGGFEDALKLQARVVGNIPSDSSAMTQLVSASQTSTGALQAAQAGNQLLALQSRQLSDIQAELAANGRATALQQARDAATEAESEAQYRHFSQHDAYVPGTVSMFGGSGN</sequence>
<comment type="caution">
    <text evidence="1">The sequence shown here is derived from an EMBL/GenBank/DDBJ whole genome shotgun (WGS) entry which is preliminary data.</text>
</comment>
<dbReference type="NCBIfam" id="TIGR02780">
    <property type="entry name" value="TrbJ_Ti"/>
    <property type="match status" value="1"/>
</dbReference>
<accession>A0A149RQM6</accession>
<dbReference type="NCBIfam" id="NF010448">
    <property type="entry name" value="PRK13874.1"/>
    <property type="match status" value="1"/>
</dbReference>
<dbReference type="RefSeq" id="WP_061508042.1">
    <property type="nucleotide sequence ID" value="NZ_LHZF01000158.1"/>
</dbReference>
<reference evidence="1 2" key="1">
    <citation type="submission" date="2015-06" db="EMBL/GenBank/DDBJ databases">
        <title>Improved classification and identification of acetic acid bacteria using matrix-assisted laser desorption/ionization time-of-flight mass spectrometry; Gluconobacter nephelii and Gluconobacter uchimurae are later heterotypic synonyms of Gluconobacter japonicus and Gluconobacter oxydans, respectively.</title>
        <authorList>
            <person name="Li L."/>
            <person name="Cleenwerck I."/>
            <person name="De Vuyst L."/>
            <person name="Vandamme P."/>
        </authorList>
    </citation>
    <scope>NUCLEOTIDE SEQUENCE [LARGE SCALE GENOMIC DNA]</scope>
    <source>
        <strain evidence="1 2">LMG 1552</strain>
    </source>
</reference>
<organism evidence="1 2">
    <name type="scientific">Acetobacter malorum</name>
    <dbReference type="NCBI Taxonomy" id="178901"/>
    <lineage>
        <taxon>Bacteria</taxon>
        <taxon>Pseudomonadati</taxon>
        <taxon>Pseudomonadota</taxon>
        <taxon>Alphaproteobacteria</taxon>
        <taxon>Acetobacterales</taxon>
        <taxon>Acetobacteraceae</taxon>
        <taxon>Acetobacter</taxon>
    </lineage>
</organism>
<name>A0A149RQM6_9PROT</name>
<protein>
    <submittedName>
        <fullName evidence="1">Conjugal transfer protein TrbJ</fullName>
    </submittedName>
</protein>
<dbReference type="PATRIC" id="fig|178901.13.peg.936"/>
<dbReference type="Proteomes" id="UP000075526">
    <property type="component" value="Unassembled WGS sequence"/>
</dbReference>